<accession>A0ABS4ULN6</accession>
<dbReference type="EMBL" id="JAGINT010000001">
    <property type="protein sequence ID" value="MBP2352558.1"/>
    <property type="molecule type" value="Genomic_DNA"/>
</dbReference>
<evidence type="ECO:0000256" key="5">
    <source>
        <dbReference type="ARBA" id="ARBA00023136"/>
    </source>
</evidence>
<evidence type="ECO:0000256" key="4">
    <source>
        <dbReference type="ARBA" id="ARBA00022989"/>
    </source>
</evidence>
<comment type="subcellular location">
    <subcellularLocation>
        <location evidence="1">Cell membrane</location>
        <topology evidence="1">Multi-pass membrane protein</topology>
    </subcellularLocation>
</comment>
<feature type="transmembrane region" description="Helical" evidence="6">
    <location>
        <begin position="195"/>
        <end position="216"/>
    </location>
</feature>
<feature type="transmembrane region" description="Helical" evidence="6">
    <location>
        <begin position="247"/>
        <end position="268"/>
    </location>
</feature>
<evidence type="ECO:0000313" key="7">
    <source>
        <dbReference type="EMBL" id="MBP2352558.1"/>
    </source>
</evidence>
<keyword evidence="5 6" id="KW-0472">Membrane</keyword>
<evidence type="ECO:0000256" key="6">
    <source>
        <dbReference type="SAM" id="Phobius"/>
    </source>
</evidence>
<comment type="caution">
    <text evidence="7">The sequence shown here is derived from an EMBL/GenBank/DDBJ whole genome shotgun (WGS) entry which is preliminary data.</text>
</comment>
<dbReference type="RefSeq" id="WP_209695289.1">
    <property type="nucleotide sequence ID" value="NZ_BAAAVU010000014.1"/>
</dbReference>
<protein>
    <submittedName>
        <fullName evidence="7">Copper resistance protein D</fullName>
    </submittedName>
</protein>
<organism evidence="7 8">
    <name type="scientific">Kribbella aluminosa</name>
    <dbReference type="NCBI Taxonomy" id="416017"/>
    <lineage>
        <taxon>Bacteria</taxon>
        <taxon>Bacillati</taxon>
        <taxon>Actinomycetota</taxon>
        <taxon>Actinomycetes</taxon>
        <taxon>Propionibacteriales</taxon>
        <taxon>Kribbellaceae</taxon>
        <taxon>Kribbella</taxon>
    </lineage>
</organism>
<feature type="transmembrane region" description="Helical" evidence="6">
    <location>
        <begin position="51"/>
        <end position="75"/>
    </location>
</feature>
<feature type="transmembrane region" description="Helical" evidence="6">
    <location>
        <begin position="81"/>
        <end position="108"/>
    </location>
</feature>
<evidence type="ECO:0000256" key="1">
    <source>
        <dbReference type="ARBA" id="ARBA00004651"/>
    </source>
</evidence>
<dbReference type="Pfam" id="PF09678">
    <property type="entry name" value="Caa3_CtaG"/>
    <property type="match status" value="1"/>
</dbReference>
<dbReference type="InterPro" id="IPR019108">
    <property type="entry name" value="Caa3_assmbl_CtaG-rel"/>
</dbReference>
<keyword evidence="2" id="KW-1003">Cell membrane</keyword>
<evidence type="ECO:0000256" key="2">
    <source>
        <dbReference type="ARBA" id="ARBA00022475"/>
    </source>
</evidence>
<feature type="transmembrane region" description="Helical" evidence="6">
    <location>
        <begin position="129"/>
        <end position="150"/>
    </location>
</feature>
<sequence length="328" mass="35904">MSDMGGMAPLTWASFLGSWRVAPGWLAVAVVLAGGYCVLRVRGRGRSTVRVWRAASFVLGCVILWVCVASGIGAYSMSVFWMHMVLHLTLIMVVPVLLVLGHPITVALESASADRQSRARRLVSSRPMGLLTHPAAGLAIYTLVIVVTHLTGFMDQMVMHPWLMTGEQVLYVVAGYLFFLPLLGEEPLHSDPGYLLRLVLFLIAMLPDTVVGIVLLQTTRDPFPMMMEMHPSWAPAPLTDIHTAGGLMWAVGDGLMMFAAVGLMISVVTSPAKRDRMTGSWLDAVRRTVIATEVGADPKDQLDPDSDEAHEAYNRMLQRLAGEQKKRP</sequence>
<feature type="transmembrane region" description="Helical" evidence="6">
    <location>
        <begin position="162"/>
        <end position="183"/>
    </location>
</feature>
<feature type="transmembrane region" description="Helical" evidence="6">
    <location>
        <begin position="20"/>
        <end position="39"/>
    </location>
</feature>
<gene>
    <name evidence="7" type="ORF">JOF29_003641</name>
</gene>
<keyword evidence="8" id="KW-1185">Reference proteome</keyword>
<name>A0ABS4ULN6_9ACTN</name>
<evidence type="ECO:0000313" key="8">
    <source>
        <dbReference type="Proteomes" id="UP000755585"/>
    </source>
</evidence>
<reference evidence="7 8" key="1">
    <citation type="submission" date="2021-03" db="EMBL/GenBank/DDBJ databases">
        <title>Sequencing the genomes of 1000 actinobacteria strains.</title>
        <authorList>
            <person name="Klenk H.-P."/>
        </authorList>
    </citation>
    <scope>NUCLEOTIDE SEQUENCE [LARGE SCALE GENOMIC DNA]</scope>
    <source>
        <strain evidence="7 8">DSM 18824</strain>
    </source>
</reference>
<proteinExistence type="predicted"/>
<evidence type="ECO:0000256" key="3">
    <source>
        <dbReference type="ARBA" id="ARBA00022692"/>
    </source>
</evidence>
<keyword evidence="3 6" id="KW-0812">Transmembrane</keyword>
<dbReference type="Proteomes" id="UP000755585">
    <property type="component" value="Unassembled WGS sequence"/>
</dbReference>
<keyword evidence="4 6" id="KW-1133">Transmembrane helix</keyword>